<sequence>MPTFAELVFDASYYDLMLAGDLTEYLEACKNAFRAHGQESDWHDTDAEDYEALKKIRFACRQGRPEHATGARGDCWDHRINFNNVQDQERILNNFIWSGYYKSYPEYRRLCRAQNHVLKPKVCSDILEYTLKSLPKITRVVFTDWRGLGYPGESYSNCALRLFGRTLAPQPIYCGTEEECQAPRDAMRLLLQVIRTHGQNLTSFSVGPHPFETNFSRQEALASDDPTRSQRLMLLPLLQNLLEEPFSRSLTHLRLPISFEHYQTDSTGSEMFPVATALNRINSLTHLQFAITESQDWDASGRAPVLFTTYIARLHLPHLRFLDLRNWKIQQPRLQTILQRHASTLRQLRLLHCYLSGDQAALAGWVGTHLALEGIELTSRQDTDSTLQVSRPRVEDDSVVEGFDDYYLMEDDHESTWLGGRENLIVREQPQPMLGNEVVSGCVFMWYEKAPPEMRNSW</sequence>
<keyword evidence="2" id="KW-1185">Reference proteome</keyword>
<name>A0ACC3NVR2_9PEZI</name>
<proteinExistence type="predicted"/>
<dbReference type="Proteomes" id="UP001281147">
    <property type="component" value="Unassembled WGS sequence"/>
</dbReference>
<organism evidence="1 2">
    <name type="scientific">Vermiconidia calcicola</name>
    <dbReference type="NCBI Taxonomy" id="1690605"/>
    <lineage>
        <taxon>Eukaryota</taxon>
        <taxon>Fungi</taxon>
        <taxon>Dikarya</taxon>
        <taxon>Ascomycota</taxon>
        <taxon>Pezizomycotina</taxon>
        <taxon>Dothideomycetes</taxon>
        <taxon>Dothideomycetidae</taxon>
        <taxon>Mycosphaerellales</taxon>
        <taxon>Extremaceae</taxon>
        <taxon>Vermiconidia</taxon>
    </lineage>
</organism>
<evidence type="ECO:0000313" key="1">
    <source>
        <dbReference type="EMBL" id="KAK3723751.1"/>
    </source>
</evidence>
<reference evidence="1" key="1">
    <citation type="submission" date="2023-07" db="EMBL/GenBank/DDBJ databases">
        <title>Black Yeasts Isolated from many extreme environments.</title>
        <authorList>
            <person name="Coleine C."/>
            <person name="Stajich J.E."/>
            <person name="Selbmann L."/>
        </authorList>
    </citation>
    <scope>NUCLEOTIDE SEQUENCE</scope>
    <source>
        <strain evidence="1">CCFEE 5714</strain>
    </source>
</reference>
<comment type="caution">
    <text evidence="1">The sequence shown here is derived from an EMBL/GenBank/DDBJ whole genome shotgun (WGS) entry which is preliminary data.</text>
</comment>
<accession>A0ACC3NVR2</accession>
<dbReference type="EMBL" id="JAUTXU010000008">
    <property type="protein sequence ID" value="KAK3723751.1"/>
    <property type="molecule type" value="Genomic_DNA"/>
</dbReference>
<gene>
    <name evidence="1" type="ORF">LTR37_001632</name>
</gene>
<protein>
    <submittedName>
        <fullName evidence="1">Uncharacterized protein</fullName>
    </submittedName>
</protein>
<evidence type="ECO:0000313" key="2">
    <source>
        <dbReference type="Proteomes" id="UP001281147"/>
    </source>
</evidence>